<gene>
    <name evidence="6" type="ORF">EX87_02725</name>
</gene>
<feature type="coiled-coil region" evidence="4">
    <location>
        <begin position="304"/>
        <end position="376"/>
    </location>
</feature>
<proteinExistence type="inferred from homology"/>
<dbReference type="Gene3D" id="3.40.50.300">
    <property type="entry name" value="P-loop containing nucleotide triphosphate hydrolases"/>
    <property type="match status" value="1"/>
</dbReference>
<dbReference type="InterPro" id="IPR027417">
    <property type="entry name" value="P-loop_NTPase"/>
</dbReference>
<keyword evidence="4" id="KW-0175">Coiled coil</keyword>
<name>A0A0F7EF86_BRELA</name>
<comment type="similarity">
    <text evidence="1">Belongs to the SMC family. SbcC subfamily.</text>
</comment>
<dbReference type="Pfam" id="PF13476">
    <property type="entry name" value="AAA_23"/>
    <property type="match status" value="1"/>
</dbReference>
<protein>
    <recommendedName>
        <fullName evidence="3">Nuclease SbcCD subunit C</fullName>
    </recommendedName>
</protein>
<dbReference type="RefSeq" id="WP_031411342.1">
    <property type="nucleotide sequence ID" value="NZ_CP011074.1"/>
</dbReference>
<evidence type="ECO:0000256" key="3">
    <source>
        <dbReference type="ARBA" id="ARBA00013368"/>
    </source>
</evidence>
<evidence type="ECO:0000256" key="2">
    <source>
        <dbReference type="ARBA" id="ARBA00011322"/>
    </source>
</evidence>
<dbReference type="PANTHER" id="PTHR32114">
    <property type="entry name" value="ABC TRANSPORTER ABCH.3"/>
    <property type="match status" value="1"/>
</dbReference>
<comment type="subunit">
    <text evidence="2">Heterodimer of SbcC and SbcD.</text>
</comment>
<feature type="domain" description="Rad50/SbcC-type AAA" evidence="5">
    <location>
        <begin position="7"/>
        <end position="352"/>
    </location>
</feature>
<dbReference type="AlphaFoldDB" id="A0A0F7EF86"/>
<evidence type="ECO:0000256" key="1">
    <source>
        <dbReference type="ARBA" id="ARBA00006930"/>
    </source>
</evidence>
<dbReference type="GO" id="GO:0006302">
    <property type="term" value="P:double-strand break repair"/>
    <property type="evidence" value="ECO:0007669"/>
    <property type="project" value="InterPro"/>
</dbReference>
<reference evidence="6" key="1">
    <citation type="submission" date="2015-03" db="EMBL/GenBank/DDBJ databases">
        <title>MIGS Cultured Bacterial/Archaeal sample from Brevibacillus laterosporus.</title>
        <authorList>
            <person name="Zeng D."/>
            <person name="Zhu L."/>
            <person name="Dong G."/>
            <person name="Ye W."/>
            <person name="Ren D."/>
            <person name="Wu L."/>
            <person name="Xu J."/>
            <person name="Li G."/>
            <person name="Guo L."/>
        </authorList>
    </citation>
    <scope>NUCLEOTIDE SEQUENCE</scope>
    <source>
        <strain evidence="6">B9</strain>
    </source>
</reference>
<feature type="coiled-coil region" evidence="4">
    <location>
        <begin position="203"/>
        <end position="268"/>
    </location>
</feature>
<dbReference type="SUPFAM" id="SSF52540">
    <property type="entry name" value="P-loop containing nucleoside triphosphate hydrolases"/>
    <property type="match status" value="1"/>
</dbReference>
<dbReference type="PANTHER" id="PTHR32114:SF2">
    <property type="entry name" value="ABC TRANSPORTER ABCH.3"/>
    <property type="match status" value="1"/>
</dbReference>
<dbReference type="GO" id="GO:0016887">
    <property type="term" value="F:ATP hydrolysis activity"/>
    <property type="evidence" value="ECO:0007669"/>
    <property type="project" value="InterPro"/>
</dbReference>
<sequence>MEIKFISIKLHNFKSHRDLVVEFGDLTKITGDNARGKSSILDSISWTLYGTDTLGSKTDPTPTNYKFDHISTELLLSVDNKQILLSRSIEKGKNKLYVNEVPKKSSEFDELVKSLFDKELFLALFNPFYFPSLHWEKQRSMLLQYVTPPLNKEVFAQLPKAQAKKLSEQLKKHTLSDLEKIHRDTKNKMDKALIAEASRTRTLQKQLKQVSQLDINVEDTKTEIERLTNLIKEIEVTTFSASENNQQYNSLNARIQSLQEQITESASKWPSLRDEAIADTCRTCKRLLDADSIEAVKTDKAERVEQYRDNHKSLVTNRNELQSQLAQLEFIDVSEQIEKIRELEKTQKSLLANIAAQDQREQLLDQIKQAESAEIETHDSRNESILVLDAIKAYEAKAAELQAVKVQELFTTLSVRLFKQNKGDGEYKPDFEIEMDGKSYRKLSLSETILAGLELRDVLSRQSGIVAPCFVDNAESITRFTRPLGQLITSRVVADQELIIETEGK</sequence>
<accession>A0A0F7EF86</accession>
<dbReference type="EMBL" id="CP011074">
    <property type="protein sequence ID" value="AKF92710.1"/>
    <property type="molecule type" value="Genomic_DNA"/>
</dbReference>
<dbReference type="InterPro" id="IPR038729">
    <property type="entry name" value="Rad50/SbcC_AAA"/>
</dbReference>
<evidence type="ECO:0000313" key="6">
    <source>
        <dbReference type="EMBL" id="AKF92710.1"/>
    </source>
</evidence>
<organism evidence="6">
    <name type="scientific">Brevibacillus laterosporus</name>
    <name type="common">Bacillus laterosporus</name>
    <dbReference type="NCBI Taxonomy" id="1465"/>
    <lineage>
        <taxon>Bacteria</taxon>
        <taxon>Bacillati</taxon>
        <taxon>Bacillota</taxon>
        <taxon>Bacilli</taxon>
        <taxon>Bacillales</taxon>
        <taxon>Paenibacillaceae</taxon>
        <taxon>Brevibacillus</taxon>
    </lineage>
</organism>
<evidence type="ECO:0000256" key="4">
    <source>
        <dbReference type="SAM" id="Coils"/>
    </source>
</evidence>
<evidence type="ECO:0000259" key="5">
    <source>
        <dbReference type="Pfam" id="PF13476"/>
    </source>
</evidence>
<dbReference type="Gene3D" id="1.10.287.510">
    <property type="entry name" value="Helix hairpin bin"/>
    <property type="match status" value="1"/>
</dbReference>